<dbReference type="PANTHER" id="PTHR43739:SF5">
    <property type="entry name" value="EXO-ALPHA-SIALIDASE"/>
    <property type="match status" value="1"/>
</dbReference>
<protein>
    <recommendedName>
        <fullName evidence="3">BNR/Asp-box repeat protein</fullName>
    </recommendedName>
</protein>
<reference evidence="1 2" key="1">
    <citation type="submission" date="2020-08" db="EMBL/GenBank/DDBJ databases">
        <title>Genomic Encyclopedia of Type Strains, Phase IV (KMG-V): Genome sequencing to study the core and pangenomes of soil and plant-associated prokaryotes.</title>
        <authorList>
            <person name="Whitman W."/>
        </authorList>
    </citation>
    <scope>NUCLEOTIDE SEQUENCE [LARGE SCALE GENOMIC DNA]</scope>
    <source>
        <strain evidence="1 2">S3M1</strain>
    </source>
</reference>
<dbReference type="AlphaFoldDB" id="A0A7W8ZQQ4"/>
<evidence type="ECO:0008006" key="3">
    <source>
        <dbReference type="Google" id="ProtNLM"/>
    </source>
</evidence>
<dbReference type="PANTHER" id="PTHR43739">
    <property type="entry name" value="XYLOGLUCANASE (EUROFUNG)"/>
    <property type="match status" value="1"/>
</dbReference>
<sequence length="431" mass="48573">MIMLTGCKKDEKPQIKPDVDIKPAAKISLTSGNSQLGVYGEYLSNELTFKITVPQDQMLTQYYLQFALVQGNGRVDNSEMYSQFNILPDGTVKVKWQLGCNTPSQKIKAYVYAQQPYPGDGKPPVPQDSVEIKATGKKPEGWARACGCGIPDVYNTQITTFDHKTLYMVTAGELYTSDDNGINWQKVDGIPKSSGIFSAQFNSKGWLYILTRSDGVLYSRDLKSWQTINNGIIDKRDPTGFMVKDDVLMVSFYFDGPYISTDNGGFWQKSIVSLNSQRFMFFNKHTDGSLYLFDDWGTLFRSKDTGKSWQSIKLDYGYYLSQPSGFAIGPDGNLYIGSDDATIAQVSPVTLKGTAKRYYEWNSSSQSVANISFFQDDVFYLVRHTPKPGIYSIRNNWGRLELGFGKDIYSYYIKPDGNFLLVGQDGLYYKN</sequence>
<dbReference type="RefSeq" id="WP_183884136.1">
    <property type="nucleotide sequence ID" value="NZ_JACHCE010000008.1"/>
</dbReference>
<dbReference type="Proteomes" id="UP000537204">
    <property type="component" value="Unassembled WGS sequence"/>
</dbReference>
<accession>A0A7W8ZQQ4</accession>
<dbReference type="InterPro" id="IPR015943">
    <property type="entry name" value="WD40/YVTN_repeat-like_dom_sf"/>
</dbReference>
<dbReference type="SUPFAM" id="SSF110296">
    <property type="entry name" value="Oligoxyloglucan reducing end-specific cellobiohydrolase"/>
    <property type="match status" value="2"/>
</dbReference>
<comment type="caution">
    <text evidence="1">The sequence shown here is derived from an EMBL/GenBank/DDBJ whole genome shotgun (WGS) entry which is preliminary data.</text>
</comment>
<evidence type="ECO:0000313" key="2">
    <source>
        <dbReference type="Proteomes" id="UP000537204"/>
    </source>
</evidence>
<gene>
    <name evidence="1" type="ORF">HDE68_004222</name>
</gene>
<dbReference type="InterPro" id="IPR052025">
    <property type="entry name" value="Xyloglucanase_GH74"/>
</dbReference>
<name>A0A7W8ZQQ4_9SPHI</name>
<dbReference type="Gene3D" id="2.130.10.10">
    <property type="entry name" value="YVTN repeat-like/Quinoprotein amine dehydrogenase"/>
    <property type="match status" value="2"/>
</dbReference>
<dbReference type="EMBL" id="JACHCE010000008">
    <property type="protein sequence ID" value="MBB5638293.1"/>
    <property type="molecule type" value="Genomic_DNA"/>
</dbReference>
<evidence type="ECO:0000313" key="1">
    <source>
        <dbReference type="EMBL" id="MBB5638293.1"/>
    </source>
</evidence>
<dbReference type="GO" id="GO:0010411">
    <property type="term" value="P:xyloglucan metabolic process"/>
    <property type="evidence" value="ECO:0007669"/>
    <property type="project" value="TreeGrafter"/>
</dbReference>
<organism evidence="1 2">
    <name type="scientific">Pedobacter cryoconitis</name>
    <dbReference type="NCBI Taxonomy" id="188932"/>
    <lineage>
        <taxon>Bacteria</taxon>
        <taxon>Pseudomonadati</taxon>
        <taxon>Bacteroidota</taxon>
        <taxon>Sphingobacteriia</taxon>
        <taxon>Sphingobacteriales</taxon>
        <taxon>Sphingobacteriaceae</taxon>
        <taxon>Pedobacter</taxon>
    </lineage>
</organism>
<proteinExistence type="predicted"/>